<name>A0ACB5TNH6_CANBO</name>
<sequence length="251" mass="28996">MFSRVISRNLRQTINVNKTLGIRSFHKTLPSLKFELEKETKCRELLDKLPSFEYIFQNADGSKRVPSDEELKSIAYLNSFAGSRKLGLSEALFSFPKEYEELYLKNDQDLEKLKASSALIIDKIPYEDTATGEIKWQIVREGDEKEGWETIAHTLFVPACVLLLIVLIWRDDMDVTEWARRELLYRVKQDAEAKGDSAVLEQLNKYGKPDGQFDFEGFSKDDDIVVERILSGDYDRLSQLKINQQKIKSEA</sequence>
<dbReference type="Proteomes" id="UP001165101">
    <property type="component" value="Unassembled WGS sequence"/>
</dbReference>
<protein>
    <submittedName>
        <fullName evidence="1">Unnamed protein product</fullName>
    </submittedName>
</protein>
<organism evidence="1 2">
    <name type="scientific">Candida boidinii</name>
    <name type="common">Yeast</name>
    <dbReference type="NCBI Taxonomy" id="5477"/>
    <lineage>
        <taxon>Eukaryota</taxon>
        <taxon>Fungi</taxon>
        <taxon>Dikarya</taxon>
        <taxon>Ascomycota</taxon>
        <taxon>Saccharomycotina</taxon>
        <taxon>Pichiomycetes</taxon>
        <taxon>Pichiales</taxon>
        <taxon>Pichiaceae</taxon>
        <taxon>Ogataea</taxon>
        <taxon>Ogataea/Candida clade</taxon>
    </lineage>
</organism>
<gene>
    <name evidence="1" type="ORF">Cboi01_000264000</name>
</gene>
<accession>A0ACB5TNH6</accession>
<evidence type="ECO:0000313" key="1">
    <source>
        <dbReference type="EMBL" id="GME92218.1"/>
    </source>
</evidence>
<proteinExistence type="predicted"/>
<reference evidence="1" key="1">
    <citation type="submission" date="2023-04" db="EMBL/GenBank/DDBJ databases">
        <title>Candida boidinii NBRC 1967.</title>
        <authorList>
            <person name="Ichikawa N."/>
            <person name="Sato H."/>
            <person name="Tonouchi N."/>
        </authorList>
    </citation>
    <scope>NUCLEOTIDE SEQUENCE</scope>
    <source>
        <strain evidence="1">NBRC 1967</strain>
    </source>
</reference>
<comment type="caution">
    <text evidence="1">The sequence shown here is derived from an EMBL/GenBank/DDBJ whole genome shotgun (WGS) entry which is preliminary data.</text>
</comment>
<dbReference type="EMBL" id="BSXV01001240">
    <property type="protein sequence ID" value="GME92218.1"/>
    <property type="molecule type" value="Genomic_DNA"/>
</dbReference>
<keyword evidence="2" id="KW-1185">Reference proteome</keyword>
<evidence type="ECO:0000313" key="2">
    <source>
        <dbReference type="Proteomes" id="UP001165101"/>
    </source>
</evidence>